<dbReference type="Proteomes" id="UP001341840">
    <property type="component" value="Unassembled WGS sequence"/>
</dbReference>
<gene>
    <name evidence="2" type="ORF">PIB30_030798</name>
</gene>
<name>A0ABU6QBX4_9FABA</name>
<keyword evidence="3" id="KW-1185">Reference proteome</keyword>
<proteinExistence type="predicted"/>
<feature type="region of interest" description="Disordered" evidence="1">
    <location>
        <begin position="1"/>
        <end position="23"/>
    </location>
</feature>
<dbReference type="PANTHER" id="PTHR34569">
    <property type="entry name" value="EXPRESSED PROTEIN"/>
    <property type="match status" value="1"/>
</dbReference>
<accession>A0ABU6QBX4</accession>
<sequence length="138" mass="15364">MEAASSIIKKKPNNHGGDLESSGIETEMKKIKKMKLMPRVPHSYTSLRDIMPLLQNNNRNSNNGNTSSWNNEISVNIKNPLLKQAAMSYLQPMTTSSDSIIPNRGFFHNLFGCFGCFGCICSSLFHHGGEEKEDNVDS</sequence>
<protein>
    <submittedName>
        <fullName evidence="2">Uncharacterized protein</fullName>
    </submittedName>
</protein>
<comment type="caution">
    <text evidence="2">The sequence shown here is derived from an EMBL/GenBank/DDBJ whole genome shotgun (WGS) entry which is preliminary data.</text>
</comment>
<dbReference type="EMBL" id="JASCZI010000130">
    <property type="protein sequence ID" value="MED6109132.1"/>
    <property type="molecule type" value="Genomic_DNA"/>
</dbReference>
<organism evidence="2 3">
    <name type="scientific">Stylosanthes scabra</name>
    <dbReference type="NCBI Taxonomy" id="79078"/>
    <lineage>
        <taxon>Eukaryota</taxon>
        <taxon>Viridiplantae</taxon>
        <taxon>Streptophyta</taxon>
        <taxon>Embryophyta</taxon>
        <taxon>Tracheophyta</taxon>
        <taxon>Spermatophyta</taxon>
        <taxon>Magnoliopsida</taxon>
        <taxon>eudicotyledons</taxon>
        <taxon>Gunneridae</taxon>
        <taxon>Pentapetalae</taxon>
        <taxon>rosids</taxon>
        <taxon>fabids</taxon>
        <taxon>Fabales</taxon>
        <taxon>Fabaceae</taxon>
        <taxon>Papilionoideae</taxon>
        <taxon>50 kb inversion clade</taxon>
        <taxon>dalbergioids sensu lato</taxon>
        <taxon>Dalbergieae</taxon>
        <taxon>Pterocarpus clade</taxon>
        <taxon>Stylosanthes</taxon>
    </lineage>
</organism>
<dbReference type="PANTHER" id="PTHR34569:SF12">
    <property type="entry name" value="TRANSMEMBRANE PROTEIN"/>
    <property type="match status" value="1"/>
</dbReference>
<evidence type="ECO:0000256" key="1">
    <source>
        <dbReference type="SAM" id="MobiDB-lite"/>
    </source>
</evidence>
<evidence type="ECO:0000313" key="2">
    <source>
        <dbReference type="EMBL" id="MED6109132.1"/>
    </source>
</evidence>
<evidence type="ECO:0000313" key="3">
    <source>
        <dbReference type="Proteomes" id="UP001341840"/>
    </source>
</evidence>
<reference evidence="2 3" key="1">
    <citation type="journal article" date="2023" name="Plants (Basel)">
        <title>Bridging the Gap: Combining Genomics and Transcriptomics Approaches to Understand Stylosanthes scabra, an Orphan Legume from the Brazilian Caatinga.</title>
        <authorList>
            <person name="Ferreira-Neto J.R.C."/>
            <person name="da Silva M.D."/>
            <person name="Binneck E."/>
            <person name="de Melo N.F."/>
            <person name="da Silva R.H."/>
            <person name="de Melo A.L.T.M."/>
            <person name="Pandolfi V."/>
            <person name="Bustamante F.O."/>
            <person name="Brasileiro-Vidal A.C."/>
            <person name="Benko-Iseppon A.M."/>
        </authorList>
    </citation>
    <scope>NUCLEOTIDE SEQUENCE [LARGE SCALE GENOMIC DNA]</scope>
    <source>
        <tissue evidence="2">Leaves</tissue>
    </source>
</reference>